<feature type="binding site" evidence="2">
    <location>
        <position position="103"/>
    </location>
    <ligand>
        <name>Fe cation</name>
        <dbReference type="ChEBI" id="CHEBI:24875"/>
    </ligand>
</feature>
<reference evidence="6 7" key="1">
    <citation type="submission" date="2019-02" db="EMBL/GenBank/DDBJ databases">
        <title>Dyella amyloliquefaciens sp. nov., isolated from forest soil.</title>
        <authorList>
            <person name="Gao Z.-H."/>
            <person name="Qiu L.-H."/>
        </authorList>
    </citation>
    <scope>NUCLEOTIDE SEQUENCE [LARGE SCALE GENOMIC DNA]</scope>
    <source>
        <strain evidence="6 7">KACC 12747</strain>
    </source>
</reference>
<evidence type="ECO:0000256" key="3">
    <source>
        <dbReference type="RuleBase" id="RU003457"/>
    </source>
</evidence>
<dbReference type="AlphaFoldDB" id="A0A4R0YTV6"/>
<dbReference type="InterPro" id="IPR012093">
    <property type="entry name" value="Pirin"/>
</dbReference>
<comment type="caution">
    <text evidence="6">The sequence shown here is derived from an EMBL/GenBank/DDBJ whole genome shotgun (WGS) entry which is preliminary data.</text>
</comment>
<dbReference type="Pfam" id="PF02678">
    <property type="entry name" value="Pirin"/>
    <property type="match status" value="1"/>
</dbReference>
<dbReference type="PANTHER" id="PTHR13903">
    <property type="entry name" value="PIRIN-RELATED"/>
    <property type="match status" value="1"/>
</dbReference>
<dbReference type="InterPro" id="IPR014710">
    <property type="entry name" value="RmlC-like_jellyroll"/>
</dbReference>
<keyword evidence="2" id="KW-0479">Metal-binding</keyword>
<keyword evidence="2" id="KW-0408">Iron</keyword>
<organism evidence="6 7">
    <name type="scientific">Dyella soli</name>
    <dbReference type="NCBI Taxonomy" id="522319"/>
    <lineage>
        <taxon>Bacteria</taxon>
        <taxon>Pseudomonadati</taxon>
        <taxon>Pseudomonadota</taxon>
        <taxon>Gammaproteobacteria</taxon>
        <taxon>Lysobacterales</taxon>
        <taxon>Rhodanobacteraceae</taxon>
        <taxon>Dyella</taxon>
    </lineage>
</organism>
<dbReference type="CDD" id="cd02909">
    <property type="entry name" value="cupin_pirin_N"/>
    <property type="match status" value="1"/>
</dbReference>
<evidence type="ECO:0000256" key="1">
    <source>
        <dbReference type="ARBA" id="ARBA00008416"/>
    </source>
</evidence>
<comment type="cofactor">
    <cofactor evidence="2">
        <name>Fe cation</name>
        <dbReference type="ChEBI" id="CHEBI:24875"/>
    </cofactor>
    <text evidence="2">Binds 1 Fe cation per subunit.</text>
</comment>
<gene>
    <name evidence="6" type="ORF">EZM97_28445</name>
</gene>
<accession>A0A4R0YTV6</accession>
<dbReference type="PIRSF" id="PIRSF006232">
    <property type="entry name" value="Pirin"/>
    <property type="match status" value="1"/>
</dbReference>
<evidence type="ECO:0000256" key="2">
    <source>
        <dbReference type="PIRSR" id="PIRSR006232-1"/>
    </source>
</evidence>
<feature type="binding site" evidence="2">
    <location>
        <position position="105"/>
    </location>
    <ligand>
        <name>Fe cation</name>
        <dbReference type="ChEBI" id="CHEBI:24875"/>
    </ligand>
</feature>
<evidence type="ECO:0000313" key="6">
    <source>
        <dbReference type="EMBL" id="TCI08547.1"/>
    </source>
</evidence>
<dbReference type="RefSeq" id="WP_131153000.1">
    <property type="nucleotide sequence ID" value="NZ_SJTG01000004.1"/>
</dbReference>
<dbReference type="GO" id="GO:0046872">
    <property type="term" value="F:metal ion binding"/>
    <property type="evidence" value="ECO:0007669"/>
    <property type="project" value="UniProtKB-KW"/>
</dbReference>
<dbReference type="PANTHER" id="PTHR13903:SF8">
    <property type="entry name" value="PIRIN"/>
    <property type="match status" value="1"/>
</dbReference>
<feature type="binding site" evidence="2">
    <location>
        <position position="61"/>
    </location>
    <ligand>
        <name>Fe cation</name>
        <dbReference type="ChEBI" id="CHEBI:24875"/>
    </ligand>
</feature>
<dbReference type="Gene3D" id="2.60.120.10">
    <property type="entry name" value="Jelly Rolls"/>
    <property type="match status" value="2"/>
</dbReference>
<evidence type="ECO:0000259" key="5">
    <source>
        <dbReference type="Pfam" id="PF05726"/>
    </source>
</evidence>
<dbReference type="InterPro" id="IPR008778">
    <property type="entry name" value="Pirin_C_dom"/>
</dbReference>
<comment type="similarity">
    <text evidence="1 3">Belongs to the pirin family.</text>
</comment>
<dbReference type="InterPro" id="IPR011051">
    <property type="entry name" value="RmlC_Cupin_sf"/>
</dbReference>
<evidence type="ECO:0000259" key="4">
    <source>
        <dbReference type="Pfam" id="PF02678"/>
    </source>
</evidence>
<dbReference type="EMBL" id="SJTG01000004">
    <property type="protein sequence ID" value="TCI08547.1"/>
    <property type="molecule type" value="Genomic_DNA"/>
</dbReference>
<proteinExistence type="inferred from homology"/>
<evidence type="ECO:0000313" key="7">
    <source>
        <dbReference type="Proteomes" id="UP000291822"/>
    </source>
</evidence>
<dbReference type="SUPFAM" id="SSF51182">
    <property type="entry name" value="RmlC-like cupins"/>
    <property type="match status" value="1"/>
</dbReference>
<feature type="binding site" evidence="2">
    <location>
        <position position="59"/>
    </location>
    <ligand>
        <name>Fe cation</name>
        <dbReference type="ChEBI" id="CHEBI:24875"/>
    </ligand>
</feature>
<name>A0A4R0YTV6_9GAMM</name>
<keyword evidence="7" id="KW-1185">Reference proteome</keyword>
<dbReference type="Pfam" id="PF05726">
    <property type="entry name" value="Pirin_C"/>
    <property type="match status" value="1"/>
</dbReference>
<dbReference type="CDD" id="cd02247">
    <property type="entry name" value="cupin_pirin_C"/>
    <property type="match status" value="1"/>
</dbReference>
<dbReference type="InterPro" id="IPR003829">
    <property type="entry name" value="Pirin_N_dom"/>
</dbReference>
<protein>
    <submittedName>
        <fullName evidence="6">Pirin family protein</fullName>
    </submittedName>
</protein>
<feature type="domain" description="Pirin N-terminal" evidence="4">
    <location>
        <begin position="21"/>
        <end position="121"/>
    </location>
</feature>
<dbReference type="Proteomes" id="UP000291822">
    <property type="component" value="Unassembled WGS sequence"/>
</dbReference>
<sequence>MTERSIIRRIRGMDTSDGAGVKLKRIIGQPGLDMVDPFLLLDEFRSDQAGDYIAGFPEHPHRGFETVTYMLAGHMQHGDNHGNRGDLTPGSVQWMTAGRGILHSEMPQQENGLMWGFQLWVNLPAKDKMTEPRYQDIGPERIPTAQPTDGVSVKVIAGDVFGVSGPVSGIVTAPVYLDISVEAGAQVEVPLPEGHSAFAYVFEGTDAQVAGEALKRSDLAVLSKGDSVRIAGRDGAARVLLVAGKPLNESVARYGPFVMNTPEQIHEAIQDFRAGKF</sequence>
<feature type="domain" description="Pirin C-terminal" evidence="5">
    <location>
        <begin position="176"/>
        <end position="277"/>
    </location>
</feature>